<evidence type="ECO:0000313" key="2">
    <source>
        <dbReference type="Proteomes" id="UP000599312"/>
    </source>
</evidence>
<dbReference type="InterPro" id="IPR012341">
    <property type="entry name" value="6hp_glycosidase-like_sf"/>
</dbReference>
<dbReference type="GO" id="GO:0005975">
    <property type="term" value="P:carbohydrate metabolic process"/>
    <property type="evidence" value="ECO:0007669"/>
    <property type="project" value="InterPro"/>
</dbReference>
<keyword evidence="2" id="KW-1185">Reference proteome</keyword>
<dbReference type="Gene3D" id="1.50.10.10">
    <property type="match status" value="1"/>
</dbReference>
<gene>
    <name evidence="1" type="ORF">I2H38_20210</name>
</gene>
<dbReference type="SUPFAM" id="SSF48208">
    <property type="entry name" value="Six-hairpin glycosidases"/>
    <property type="match status" value="1"/>
</dbReference>
<dbReference type="InterPro" id="IPR008928">
    <property type="entry name" value="6-hairpin_glycosidase_sf"/>
</dbReference>
<name>A0A931FQB5_9HYPH</name>
<evidence type="ECO:0000313" key="1">
    <source>
        <dbReference type="EMBL" id="MBF9235685.1"/>
    </source>
</evidence>
<reference evidence="1" key="1">
    <citation type="submission" date="2020-11" db="EMBL/GenBank/DDBJ databases">
        <authorList>
            <person name="Kim M.K."/>
        </authorList>
    </citation>
    <scope>NUCLEOTIDE SEQUENCE</scope>
    <source>
        <strain evidence="1">BT350</strain>
    </source>
</reference>
<dbReference type="Proteomes" id="UP000599312">
    <property type="component" value="Unassembled WGS sequence"/>
</dbReference>
<proteinExistence type="predicted"/>
<dbReference type="AlphaFoldDB" id="A0A931FQB5"/>
<organism evidence="1 2">
    <name type="scientific">Microvirga alba</name>
    <dbReference type="NCBI Taxonomy" id="2791025"/>
    <lineage>
        <taxon>Bacteria</taxon>
        <taxon>Pseudomonadati</taxon>
        <taxon>Pseudomonadota</taxon>
        <taxon>Alphaproteobacteria</taxon>
        <taxon>Hyphomicrobiales</taxon>
        <taxon>Methylobacteriaceae</taxon>
        <taxon>Microvirga</taxon>
    </lineage>
</organism>
<dbReference type="EMBL" id="JADQDO010000020">
    <property type="protein sequence ID" value="MBF9235685.1"/>
    <property type="molecule type" value="Genomic_DNA"/>
</dbReference>
<sequence>MRPQIEASGEPNGAASDAHRSALVPLSIAGLAKTWNSESRLYDRQLRKRKLDRTFGTENLTGSCICLIGVDRFQAVSQSLPADPRQTLDSAITLHRKRHYVGGFGLLVWANAVTGGVELADLERLADNSLDNMRNVVGMTTMETAWLLSGVLHELNQNWADRPERLARLVLRELHERFVPHAGMMMHAGADGRIKDRARRNIANFADQIYSLQAFAFAAIVLGSEAALKTAIHLAETIVARQGPLGQWWWHYNATRGTIAERYPVFSVHQHAMAPMALLTLQRAGGPNHRNAISRSYSWLNNNELGIDMVDPEAETIWRDIERDESSAVSLLRKAQHLLSPKHLPENDNSPSLKVNFETRPYEWAWCLYAAAIADSANKGRHLA</sequence>
<protein>
    <submittedName>
        <fullName evidence="1">Uncharacterized protein</fullName>
    </submittedName>
</protein>
<accession>A0A931FQB5</accession>
<comment type="caution">
    <text evidence="1">The sequence shown here is derived from an EMBL/GenBank/DDBJ whole genome shotgun (WGS) entry which is preliminary data.</text>
</comment>
<dbReference type="RefSeq" id="WP_196273679.1">
    <property type="nucleotide sequence ID" value="NZ_JADQDO010000020.1"/>
</dbReference>